<proteinExistence type="inferred from homology"/>
<comment type="similarity">
    <text evidence="1">Belongs to the AHA1 family.</text>
</comment>
<evidence type="ECO:0000259" key="2">
    <source>
        <dbReference type="Pfam" id="PF08327"/>
    </source>
</evidence>
<evidence type="ECO:0000256" key="1">
    <source>
        <dbReference type="ARBA" id="ARBA00006817"/>
    </source>
</evidence>
<dbReference type="Gene3D" id="3.30.530.20">
    <property type="match status" value="1"/>
</dbReference>
<keyword evidence="3" id="KW-0808">Transferase</keyword>
<dbReference type="CDD" id="cd07814">
    <property type="entry name" value="SRPBCC_CalC_Aha1-like"/>
    <property type="match status" value="1"/>
</dbReference>
<dbReference type="RefSeq" id="WP_024564519.1">
    <property type="nucleotide sequence ID" value="NZ_CP007547.1"/>
</dbReference>
<organism evidence="3 4">
    <name type="scientific">Elizabethkingia anophelis NUHP1</name>
    <dbReference type="NCBI Taxonomy" id="1338011"/>
    <lineage>
        <taxon>Bacteria</taxon>
        <taxon>Pseudomonadati</taxon>
        <taxon>Bacteroidota</taxon>
        <taxon>Flavobacteriia</taxon>
        <taxon>Flavobacteriales</taxon>
        <taxon>Weeksellaceae</taxon>
        <taxon>Elizabethkingia</taxon>
    </lineage>
</organism>
<name>A0A077EDJ3_9FLAO</name>
<dbReference type="HOGENOM" id="CLU_108923_6_0_10"/>
<accession>A0A077EDJ3</accession>
<keyword evidence="3" id="KW-0812">Transmembrane</keyword>
<dbReference type="KEGG" id="eao:BD94_1787"/>
<dbReference type="GO" id="GO:0016740">
    <property type="term" value="F:transferase activity"/>
    <property type="evidence" value="ECO:0007669"/>
    <property type="project" value="UniProtKB-KW"/>
</dbReference>
<dbReference type="AlphaFoldDB" id="A0A077EDJ3"/>
<feature type="domain" description="Activator of Hsp90 ATPase homologue 1/2-like C-terminal" evidence="2">
    <location>
        <begin position="25"/>
        <end position="162"/>
    </location>
</feature>
<sequence>MKSDLFFDFSINKENNTIVIKREFDANLEQVWQAWTKTEFLDRWWAPKPYRVETKTLNFTEGGVWLYAMVSPENEKLWCKADYQKIEFKKLIVWLDAFCDENGNENTEKPRSNWSISFSTDDHLTTVHIILKHDSYKDVETMIDMGFKEGFTMCMENLDELLPEVNK</sequence>
<reference evidence="3" key="2">
    <citation type="journal article" date="2015" name="Genome Biol. Evol.">
        <title>Complete Genome Sequence and Transcriptomic Analysis of the Novel Pathogen Elizabethkingia anophelis in Response to Oxidative Stress.</title>
        <authorList>
            <person name="Li Y."/>
            <person name="Liu Y."/>
            <person name="Chew S.C."/>
            <person name="Tay M."/>
            <person name="Salido M.M."/>
            <person name="Teo J."/>
            <person name="Lauro F.M."/>
            <person name="Givskov M."/>
            <person name="Yang L."/>
        </authorList>
    </citation>
    <scope>NUCLEOTIDE SEQUENCE</scope>
    <source>
        <strain evidence="3">NUHP1</strain>
    </source>
</reference>
<dbReference type="InterPro" id="IPR013538">
    <property type="entry name" value="ASHA1/2-like_C"/>
</dbReference>
<dbReference type="Proteomes" id="UP000028933">
    <property type="component" value="Chromosome"/>
</dbReference>
<protein>
    <submittedName>
        <fullName evidence="3">Putative glutathione S-transferase-related transmembrane protein 8</fullName>
    </submittedName>
</protein>
<dbReference type="eggNOG" id="COG3832">
    <property type="taxonomic scope" value="Bacteria"/>
</dbReference>
<dbReference type="STRING" id="1338011.BD94_1787"/>
<gene>
    <name evidence="3" type="ORF">BD94_1787</name>
</gene>
<dbReference type="Pfam" id="PF08327">
    <property type="entry name" value="AHSA1"/>
    <property type="match status" value="1"/>
</dbReference>
<evidence type="ECO:0000313" key="4">
    <source>
        <dbReference type="Proteomes" id="UP000028933"/>
    </source>
</evidence>
<dbReference type="SUPFAM" id="SSF55961">
    <property type="entry name" value="Bet v1-like"/>
    <property type="match status" value="1"/>
</dbReference>
<evidence type="ECO:0000313" key="3">
    <source>
        <dbReference type="EMBL" id="AIL45562.1"/>
    </source>
</evidence>
<dbReference type="InterPro" id="IPR023393">
    <property type="entry name" value="START-like_dom_sf"/>
</dbReference>
<keyword evidence="3" id="KW-0472">Membrane</keyword>
<reference evidence="3" key="1">
    <citation type="journal article" date="2013" name="Lancet">
        <title>First case of E anophelis outbreak in an intensive-care unit.</title>
        <authorList>
            <person name="Teo J."/>
            <person name="Tan S.Y."/>
            <person name="Tay M."/>
            <person name="Ding Y."/>
            <person name="Kjelleberg S."/>
            <person name="Givskov M."/>
            <person name="Lin R.T."/>
            <person name="Yang L."/>
        </authorList>
    </citation>
    <scope>NUCLEOTIDE SEQUENCE [LARGE SCALE GENOMIC DNA]</scope>
    <source>
        <strain evidence="3">NUHP1</strain>
    </source>
</reference>
<dbReference type="EMBL" id="CP007547">
    <property type="protein sequence ID" value="AIL45562.1"/>
    <property type="molecule type" value="Genomic_DNA"/>
</dbReference>